<feature type="compositionally biased region" description="Basic and acidic residues" evidence="6">
    <location>
        <begin position="516"/>
        <end position="535"/>
    </location>
</feature>
<keyword evidence="3" id="KW-0238">DNA-binding</keyword>
<evidence type="ECO:0000256" key="5">
    <source>
        <dbReference type="ARBA" id="ARBA00023242"/>
    </source>
</evidence>
<keyword evidence="9" id="KW-1185">Reference proteome</keyword>
<organism evidence="8 9">
    <name type="scientific">Linum tenue</name>
    <dbReference type="NCBI Taxonomy" id="586396"/>
    <lineage>
        <taxon>Eukaryota</taxon>
        <taxon>Viridiplantae</taxon>
        <taxon>Streptophyta</taxon>
        <taxon>Embryophyta</taxon>
        <taxon>Tracheophyta</taxon>
        <taxon>Spermatophyta</taxon>
        <taxon>Magnoliopsida</taxon>
        <taxon>eudicotyledons</taxon>
        <taxon>Gunneridae</taxon>
        <taxon>Pentapetalae</taxon>
        <taxon>rosids</taxon>
        <taxon>fabids</taxon>
        <taxon>Malpighiales</taxon>
        <taxon>Linaceae</taxon>
        <taxon>Linum</taxon>
    </lineage>
</organism>
<name>A0AAV0R907_9ROSI</name>
<feature type="compositionally biased region" description="Polar residues" evidence="6">
    <location>
        <begin position="272"/>
        <end position="285"/>
    </location>
</feature>
<dbReference type="AlphaFoldDB" id="A0AAV0R907"/>
<sequence>MVHFLKHLTEETLALKKLLIPPEFVSNCGKVNLTNPVVLEPTVGDVLEVEVELYEDASGFWLRNGWQELVVQYSLSHGHYLVFEYKSRSRFKLVMLGANGLNLEFPASSFVNIGPIRNQVVPEAVEEEITVNTDSVEFLGTSLAKDTNSYSNGGGGRQQAQLQSGKTRRTYVGGKRKANLVASQKNRVLLSSKRKRTDGRGKRKASLVASRKNRGEPVAKRLFGGHNTKRKENQDFVESAEAEDYVDANFMEYLGFVEEMNRNNGDDVGQPQHPQSAENASQNEFMSARKRTRVHGGENMKVNQEAPMTYGDTGSPSGRENAETSHIPSMAEQEAMATEPNPASFLLLLLLLLPAIFSAVEGGPRKFHITDDLRDVVDDEEDEAWKEWGKKKTSDEFDPPPSDMSNMELEAIQEAFMKRTMGPVFGFVKLRPGIKRTPDTVADLARKWTKMLRAGAMEVNLMGIDRSTVMLNMAEGRRSIELKEFVLNQPEAYEIKIGDNLFRRQGDPPLEQVIEQIHRAKNEASDGTSHHQEEKEEKEEEEDLKEEL</sequence>
<protein>
    <recommendedName>
        <fullName evidence="7">TF-B3 domain-containing protein</fullName>
    </recommendedName>
</protein>
<evidence type="ECO:0000256" key="6">
    <source>
        <dbReference type="SAM" id="MobiDB-lite"/>
    </source>
</evidence>
<dbReference type="Gene3D" id="2.40.330.10">
    <property type="entry name" value="DNA-binding pseudobarrel domain"/>
    <property type="match status" value="1"/>
</dbReference>
<evidence type="ECO:0000256" key="1">
    <source>
        <dbReference type="ARBA" id="ARBA00004123"/>
    </source>
</evidence>
<feature type="compositionally biased region" description="Acidic residues" evidence="6">
    <location>
        <begin position="536"/>
        <end position="548"/>
    </location>
</feature>
<evidence type="ECO:0000313" key="9">
    <source>
        <dbReference type="Proteomes" id="UP001154282"/>
    </source>
</evidence>
<comment type="subcellular location">
    <subcellularLocation>
        <location evidence="1">Nucleus</location>
    </subcellularLocation>
</comment>
<keyword evidence="2" id="KW-0805">Transcription regulation</keyword>
<dbReference type="PROSITE" id="PS50863">
    <property type="entry name" value="B3"/>
    <property type="match status" value="1"/>
</dbReference>
<feature type="region of interest" description="Disordered" evidence="6">
    <location>
        <begin position="190"/>
        <end position="236"/>
    </location>
</feature>
<reference evidence="8" key="1">
    <citation type="submission" date="2022-08" db="EMBL/GenBank/DDBJ databases">
        <authorList>
            <person name="Gutierrez-Valencia J."/>
        </authorList>
    </citation>
    <scope>NUCLEOTIDE SEQUENCE</scope>
</reference>
<evidence type="ECO:0000256" key="2">
    <source>
        <dbReference type="ARBA" id="ARBA00023015"/>
    </source>
</evidence>
<proteinExistence type="predicted"/>
<feature type="region of interest" description="Disordered" evidence="6">
    <location>
        <begin position="147"/>
        <end position="169"/>
    </location>
</feature>
<evidence type="ECO:0000313" key="8">
    <source>
        <dbReference type="EMBL" id="CAI0553969.1"/>
    </source>
</evidence>
<evidence type="ECO:0000256" key="4">
    <source>
        <dbReference type="ARBA" id="ARBA00023163"/>
    </source>
</evidence>
<dbReference type="Pfam" id="PF02362">
    <property type="entry name" value="B3"/>
    <property type="match status" value="1"/>
</dbReference>
<dbReference type="PANTHER" id="PTHR36357:SF1">
    <property type="entry name" value="OS03G0148300 PROTEIN"/>
    <property type="match status" value="1"/>
</dbReference>
<keyword evidence="5" id="KW-0539">Nucleus</keyword>
<dbReference type="SMART" id="SM01019">
    <property type="entry name" value="B3"/>
    <property type="match status" value="1"/>
</dbReference>
<gene>
    <name evidence="8" type="ORF">LITE_LOCUS47021</name>
</gene>
<feature type="region of interest" description="Disordered" evidence="6">
    <location>
        <begin position="516"/>
        <end position="548"/>
    </location>
</feature>
<dbReference type="GO" id="GO:0005634">
    <property type="term" value="C:nucleus"/>
    <property type="evidence" value="ECO:0007669"/>
    <property type="project" value="UniProtKB-SubCell"/>
</dbReference>
<feature type="domain" description="TF-B3" evidence="7">
    <location>
        <begin position="3"/>
        <end position="99"/>
    </location>
</feature>
<dbReference type="CDD" id="cd10017">
    <property type="entry name" value="B3_DNA"/>
    <property type="match status" value="1"/>
</dbReference>
<dbReference type="PANTHER" id="PTHR36357">
    <property type="entry name" value="OS03G0148300 PROTEIN"/>
    <property type="match status" value="1"/>
</dbReference>
<evidence type="ECO:0000259" key="7">
    <source>
        <dbReference type="PROSITE" id="PS50863"/>
    </source>
</evidence>
<feature type="compositionally biased region" description="Basic residues" evidence="6">
    <location>
        <begin position="192"/>
        <end position="205"/>
    </location>
</feature>
<evidence type="ECO:0000256" key="3">
    <source>
        <dbReference type="ARBA" id="ARBA00023125"/>
    </source>
</evidence>
<dbReference type="InterPro" id="IPR015300">
    <property type="entry name" value="DNA-bd_pseudobarrel_sf"/>
</dbReference>
<accession>A0AAV0R907</accession>
<dbReference type="Gene3D" id="3.30.70.260">
    <property type="match status" value="1"/>
</dbReference>
<comment type="caution">
    <text evidence="8">The sequence shown here is derived from an EMBL/GenBank/DDBJ whole genome shotgun (WGS) entry which is preliminary data.</text>
</comment>
<feature type="region of interest" description="Disordered" evidence="6">
    <location>
        <begin position="261"/>
        <end position="324"/>
    </location>
</feature>
<dbReference type="InterPro" id="IPR003340">
    <property type="entry name" value="B3_DNA-bd"/>
</dbReference>
<dbReference type="SUPFAM" id="SSF101936">
    <property type="entry name" value="DNA-binding pseudobarrel domain"/>
    <property type="match status" value="1"/>
</dbReference>
<dbReference type="Proteomes" id="UP001154282">
    <property type="component" value="Unassembled WGS sequence"/>
</dbReference>
<keyword evidence="4" id="KW-0804">Transcription</keyword>
<dbReference type="GO" id="GO:0003677">
    <property type="term" value="F:DNA binding"/>
    <property type="evidence" value="ECO:0007669"/>
    <property type="project" value="UniProtKB-KW"/>
</dbReference>
<dbReference type="EMBL" id="CAMGYJ010000010">
    <property type="protein sequence ID" value="CAI0553969.1"/>
    <property type="molecule type" value="Genomic_DNA"/>
</dbReference>